<dbReference type="Proteomes" id="UP000199046">
    <property type="component" value="Unassembled WGS sequence"/>
</dbReference>
<feature type="transmembrane region" description="Helical" evidence="7">
    <location>
        <begin position="114"/>
        <end position="132"/>
    </location>
</feature>
<evidence type="ECO:0000256" key="6">
    <source>
        <dbReference type="ARBA" id="ARBA00023136"/>
    </source>
</evidence>
<keyword evidence="6 7" id="KW-0472">Membrane</keyword>
<dbReference type="AlphaFoldDB" id="A0A1I1J515"/>
<evidence type="ECO:0000256" key="5">
    <source>
        <dbReference type="ARBA" id="ARBA00022989"/>
    </source>
</evidence>
<comment type="similarity">
    <text evidence="2">Belongs to the bacterial sugar transferase family.</text>
</comment>
<comment type="subcellular location">
    <subcellularLocation>
        <location evidence="1">Membrane</location>
        <topology evidence="1">Multi-pass membrane protein</topology>
    </subcellularLocation>
</comment>
<evidence type="ECO:0000256" key="1">
    <source>
        <dbReference type="ARBA" id="ARBA00004141"/>
    </source>
</evidence>
<proteinExistence type="inferred from homology"/>
<organism evidence="9 10">
    <name type="scientific">Kushneria avicenniae</name>
    <dbReference type="NCBI Taxonomy" id="402385"/>
    <lineage>
        <taxon>Bacteria</taxon>
        <taxon>Pseudomonadati</taxon>
        <taxon>Pseudomonadota</taxon>
        <taxon>Gammaproteobacteria</taxon>
        <taxon>Oceanospirillales</taxon>
        <taxon>Halomonadaceae</taxon>
        <taxon>Kushneria</taxon>
    </lineage>
</organism>
<reference evidence="10" key="1">
    <citation type="submission" date="2016-10" db="EMBL/GenBank/DDBJ databases">
        <authorList>
            <person name="Varghese N."/>
            <person name="Submissions S."/>
        </authorList>
    </citation>
    <scope>NUCLEOTIDE SEQUENCE [LARGE SCALE GENOMIC DNA]</scope>
    <source>
        <strain evidence="10">DSM 23439</strain>
    </source>
</reference>
<evidence type="ECO:0000256" key="3">
    <source>
        <dbReference type="ARBA" id="ARBA00022679"/>
    </source>
</evidence>
<evidence type="ECO:0000256" key="4">
    <source>
        <dbReference type="ARBA" id="ARBA00022692"/>
    </source>
</evidence>
<keyword evidence="10" id="KW-1185">Reference proteome</keyword>
<dbReference type="GO" id="GO:0016780">
    <property type="term" value="F:phosphotransferase activity, for other substituted phosphate groups"/>
    <property type="evidence" value="ECO:0007669"/>
    <property type="project" value="TreeGrafter"/>
</dbReference>
<keyword evidence="3 9" id="KW-0808">Transferase</keyword>
<gene>
    <name evidence="9" type="ORF">SAMN05421848_1329</name>
</gene>
<keyword evidence="4 7" id="KW-0812">Transmembrane</keyword>
<accession>A0A1I1J515</accession>
<sequence length="428" mass="49295">MDMTTRPIRGNHRHSLWYERILLSFRVHYLLGLTLTSLLPALWSREWHGSSVEGMGTSTAMLASAVAWMVAFRAVHQLSRHPGADPCMYVFPVVTAVYLSILALLELMAIPFDLIQLLMSGVLALLCGWVGYRITRRYRRRKMALVPLGNIREWFSHQDIDQRWLSEPGLDNLRVDGVIVDLSCDLSDEWQRFLADCTIKRIPVHDARRFGEAFTGRIGLDQIHANRYGSLMPRTSYELFKRLADILAALLMLPAALPIMGVAAILIKRNDPGPILFRQRRSGFQGEEFDVYKMRSMYVNPDDVRPTQEGDDPRITKVGKYLRKYRIDELPQLFNVLKGEMSLIGPRPETPALTEAYERDIPFFRYRHVVRPGISGWAQVEQGYASEVEGSRIKLEYDFYYIRNFSFWMDLLVVIRTIRTVFTGSGSR</sequence>
<feature type="transmembrane region" description="Helical" evidence="7">
    <location>
        <begin position="87"/>
        <end position="108"/>
    </location>
</feature>
<evidence type="ECO:0000313" key="10">
    <source>
        <dbReference type="Proteomes" id="UP000199046"/>
    </source>
</evidence>
<dbReference type="InterPro" id="IPR017475">
    <property type="entry name" value="EPS_sugar_tfrase"/>
</dbReference>
<evidence type="ECO:0000259" key="8">
    <source>
        <dbReference type="Pfam" id="PF02397"/>
    </source>
</evidence>
<feature type="domain" description="Bacterial sugar transferase" evidence="8">
    <location>
        <begin position="241"/>
        <end position="422"/>
    </location>
</feature>
<dbReference type="Pfam" id="PF02397">
    <property type="entry name" value="Bac_transf"/>
    <property type="match status" value="1"/>
</dbReference>
<dbReference type="PANTHER" id="PTHR30576:SF0">
    <property type="entry name" value="UNDECAPRENYL-PHOSPHATE N-ACETYLGALACTOSAMINYL 1-PHOSPHATE TRANSFERASE-RELATED"/>
    <property type="match status" value="1"/>
</dbReference>
<evidence type="ECO:0000256" key="2">
    <source>
        <dbReference type="ARBA" id="ARBA00006464"/>
    </source>
</evidence>
<keyword evidence="5 7" id="KW-1133">Transmembrane helix</keyword>
<dbReference type="STRING" id="402385.SAMN05421848_1329"/>
<dbReference type="PANTHER" id="PTHR30576">
    <property type="entry name" value="COLANIC BIOSYNTHESIS UDP-GLUCOSE LIPID CARRIER TRANSFERASE"/>
    <property type="match status" value="1"/>
</dbReference>
<feature type="transmembrane region" description="Helical" evidence="7">
    <location>
        <begin position="55"/>
        <end position="75"/>
    </location>
</feature>
<dbReference type="OrthoDB" id="9808602at2"/>
<dbReference type="GO" id="GO:0016020">
    <property type="term" value="C:membrane"/>
    <property type="evidence" value="ECO:0007669"/>
    <property type="project" value="UniProtKB-SubCell"/>
</dbReference>
<dbReference type="RefSeq" id="WP_090132114.1">
    <property type="nucleotide sequence ID" value="NZ_FOLY01000003.1"/>
</dbReference>
<dbReference type="NCBIfam" id="TIGR03025">
    <property type="entry name" value="EPS_sugtrans"/>
    <property type="match status" value="1"/>
</dbReference>
<name>A0A1I1J515_9GAMM</name>
<feature type="transmembrane region" description="Helical" evidence="7">
    <location>
        <begin position="21"/>
        <end position="43"/>
    </location>
</feature>
<dbReference type="InterPro" id="IPR003362">
    <property type="entry name" value="Bact_transf"/>
</dbReference>
<evidence type="ECO:0000313" key="9">
    <source>
        <dbReference type="EMBL" id="SFC43082.1"/>
    </source>
</evidence>
<evidence type="ECO:0000256" key="7">
    <source>
        <dbReference type="SAM" id="Phobius"/>
    </source>
</evidence>
<feature type="transmembrane region" description="Helical" evidence="7">
    <location>
        <begin position="243"/>
        <end position="267"/>
    </location>
</feature>
<dbReference type="EMBL" id="FOLY01000003">
    <property type="protein sequence ID" value="SFC43082.1"/>
    <property type="molecule type" value="Genomic_DNA"/>
</dbReference>
<protein>
    <submittedName>
        <fullName evidence="9">Exopolysaccharide biosynthesis polyprenyl glycosylphosphotransferase</fullName>
    </submittedName>
</protein>